<proteinExistence type="predicted"/>
<reference evidence="2" key="2">
    <citation type="submission" date="2025-08" db="UniProtKB">
        <authorList>
            <consortium name="Ensembl"/>
        </authorList>
    </citation>
    <scope>IDENTIFICATION</scope>
</reference>
<evidence type="ECO:0000313" key="3">
    <source>
        <dbReference type="Proteomes" id="UP000007635"/>
    </source>
</evidence>
<accession>A0AAQ4RP99</accession>
<feature type="transmembrane region" description="Helical" evidence="1">
    <location>
        <begin position="622"/>
        <end position="648"/>
    </location>
</feature>
<evidence type="ECO:0008006" key="4">
    <source>
        <dbReference type="Google" id="ProtNLM"/>
    </source>
</evidence>
<evidence type="ECO:0000256" key="1">
    <source>
        <dbReference type="SAM" id="Phobius"/>
    </source>
</evidence>
<dbReference type="GeneTree" id="ENSGT00530000064449"/>
<dbReference type="AlphaFoldDB" id="A0AAQ4RP99"/>
<reference evidence="2 3" key="1">
    <citation type="journal article" date="2021" name="G3 (Bethesda)">
        <title>Improved contiguity of the threespine stickleback genome using long-read sequencing.</title>
        <authorList>
            <person name="Nath S."/>
            <person name="Shaw D.E."/>
            <person name="White M.A."/>
        </authorList>
    </citation>
    <scope>NUCLEOTIDE SEQUENCE [LARGE SCALE GENOMIC DNA]</scope>
    <source>
        <strain evidence="2 3">Lake Benthic</strain>
    </source>
</reference>
<dbReference type="Gene3D" id="1.10.287.210">
    <property type="match status" value="1"/>
</dbReference>
<dbReference type="InterPro" id="IPR018154">
    <property type="entry name" value="TLV/ENV_coat_polyprotein"/>
</dbReference>
<keyword evidence="1" id="KW-0812">Transmembrane</keyword>
<dbReference type="PANTHER" id="PTHR10424">
    <property type="entry name" value="VIRAL ENVELOPE PROTEIN"/>
    <property type="match status" value="1"/>
</dbReference>
<keyword evidence="3" id="KW-1185">Reference proteome</keyword>
<dbReference type="Pfam" id="PF00429">
    <property type="entry name" value="TLV_coat"/>
    <property type="match status" value="1"/>
</dbReference>
<dbReference type="Ensembl" id="ENSGACT00000031587.1">
    <property type="protein sequence ID" value="ENSGACP00000065586.1"/>
    <property type="gene ID" value="ENSGACG00000035354.1"/>
</dbReference>
<reference evidence="2" key="3">
    <citation type="submission" date="2025-09" db="UniProtKB">
        <authorList>
            <consortium name="Ensembl"/>
        </authorList>
    </citation>
    <scope>IDENTIFICATION</scope>
</reference>
<dbReference type="Proteomes" id="UP000007635">
    <property type="component" value="Chromosome Y"/>
</dbReference>
<protein>
    <recommendedName>
        <fullName evidence="4">Envelope protein</fullName>
    </recommendedName>
</protein>
<dbReference type="SUPFAM" id="SSF58069">
    <property type="entry name" value="Virus ectodomain"/>
    <property type="match status" value="1"/>
</dbReference>
<dbReference type="CDD" id="cd09951">
    <property type="entry name" value="HERV-Rb-like_HR1-HR2"/>
    <property type="match status" value="1"/>
</dbReference>
<feature type="transmembrane region" description="Helical" evidence="1">
    <location>
        <begin position="12"/>
        <end position="30"/>
    </location>
</feature>
<keyword evidence="1" id="KW-0472">Membrane</keyword>
<evidence type="ECO:0000313" key="2">
    <source>
        <dbReference type="Ensembl" id="ENSGACP00000065586.1"/>
    </source>
</evidence>
<organism evidence="2 3">
    <name type="scientific">Gasterosteus aculeatus aculeatus</name>
    <name type="common">three-spined stickleback</name>
    <dbReference type="NCBI Taxonomy" id="481459"/>
    <lineage>
        <taxon>Eukaryota</taxon>
        <taxon>Metazoa</taxon>
        <taxon>Chordata</taxon>
        <taxon>Craniata</taxon>
        <taxon>Vertebrata</taxon>
        <taxon>Euteleostomi</taxon>
        <taxon>Actinopterygii</taxon>
        <taxon>Neopterygii</taxon>
        <taxon>Teleostei</taxon>
        <taxon>Neoteleostei</taxon>
        <taxon>Acanthomorphata</taxon>
        <taxon>Eupercaria</taxon>
        <taxon>Perciformes</taxon>
        <taxon>Cottioidei</taxon>
        <taxon>Gasterosteales</taxon>
        <taxon>Gasterosteidae</taxon>
        <taxon>Gasterosteus</taxon>
    </lineage>
</organism>
<sequence length="708" mass="78764">MRTPLGCTGANIGLVLLFITLIVFLPFLWWELQLTNLDQNVNNLTTSQVEAEDQNSRGLQRRVRAVGTHRKVDGVVTLELNKTYRTQVFRVDLCSLIGCGPNEQKWRGYDVYMCLFPWGRLIKHWCTSWDMVGWNTGPYGYTSPSFKRQWGSRTPGVDLQKSITLIRDQSGARDKGHNPLMISVTGLAESPFAPRAVGTYYGMSHEKSDPTQWYMVIGVDVADKDPLALIRFKYVSPDIEGKPTTAEAEEVTENPKGQNIAKDLAVIHDKLSAETGFSQTNYWVDWITTASQQMDSADCVACAGARPSLWTVPSVLSQAGNIDCLIELHTKENPSEGCKSWVTIFPGSQPQAIPPMFTPISGDYTCFTKHLNGGLNVGSLTDSWCNVTFDVTTWTNMTKLTQARSDIYWYCGGSRLLNVLSAEWMGKCTSVSLIVPLKIVPITAETLSNEAKRRNSFSRSKREFSLTEGSPVYFDAIGVPRGVPDQYKLTDQIAAGWESLFPFITVNKNVDRLNYVHFNIQRLTNMTRDALEGVHSQLSATSLMTYQNRMALDMLLAEKGGVCAMFGQACCTFIPNNTAPDGSFTRALHGLRAMSVELAEHSGIDGTVGNWFDKYFGQWKGFFLSVFLTLVIAIVVFALCGCCCIPCIRQLCLRCITSAIDAKIPLPYQMALLHERIQLLGPEEIGMVRTDFEGPEEEILLSSTFLSA</sequence>
<dbReference type="PANTHER" id="PTHR10424:SF80">
    <property type="entry name" value="ENVELOPE GLYCOPROTEIN"/>
    <property type="match status" value="1"/>
</dbReference>
<name>A0AAQ4RP99_GASAC</name>
<keyword evidence="1" id="KW-1133">Transmembrane helix</keyword>